<keyword evidence="4 7" id="KW-0812">Transmembrane</keyword>
<organism evidence="9 10">
    <name type="scientific">Brucella intermedia</name>
    <dbReference type="NCBI Taxonomy" id="94625"/>
    <lineage>
        <taxon>Bacteria</taxon>
        <taxon>Pseudomonadati</taxon>
        <taxon>Pseudomonadota</taxon>
        <taxon>Alphaproteobacteria</taxon>
        <taxon>Hyphomicrobiales</taxon>
        <taxon>Brucellaceae</taxon>
        <taxon>Brucella/Ochrobactrum group</taxon>
        <taxon>Brucella</taxon>
    </lineage>
</organism>
<feature type="transmembrane region" description="Helical" evidence="7">
    <location>
        <begin position="483"/>
        <end position="505"/>
    </location>
</feature>
<evidence type="ECO:0000256" key="7">
    <source>
        <dbReference type="SAM" id="Phobius"/>
    </source>
</evidence>
<keyword evidence="6 7" id="KW-0472">Membrane</keyword>
<dbReference type="Pfam" id="PF13632">
    <property type="entry name" value="Glyco_trans_2_3"/>
    <property type="match status" value="1"/>
</dbReference>
<dbReference type="AlphaFoldDB" id="A0A7V6U219"/>
<name>A0A7V6U219_9HYPH</name>
<proteinExistence type="predicted"/>
<feature type="transmembrane region" description="Helical" evidence="7">
    <location>
        <begin position="372"/>
        <end position="390"/>
    </location>
</feature>
<comment type="caution">
    <text evidence="9">The sequence shown here is derived from an EMBL/GenBank/DDBJ whole genome shotgun (WGS) entry which is preliminary data.</text>
</comment>
<evidence type="ECO:0000256" key="6">
    <source>
        <dbReference type="ARBA" id="ARBA00023136"/>
    </source>
</evidence>
<dbReference type="InterPro" id="IPR029044">
    <property type="entry name" value="Nucleotide-diphossugar_trans"/>
</dbReference>
<dbReference type="InterPro" id="IPR050321">
    <property type="entry name" value="Glycosyltr_2/OpgH_subfam"/>
</dbReference>
<evidence type="ECO:0000256" key="3">
    <source>
        <dbReference type="ARBA" id="ARBA00022679"/>
    </source>
</evidence>
<feature type="transmembrane region" description="Helical" evidence="7">
    <location>
        <begin position="517"/>
        <end position="536"/>
    </location>
</feature>
<evidence type="ECO:0000256" key="4">
    <source>
        <dbReference type="ARBA" id="ARBA00022692"/>
    </source>
</evidence>
<reference evidence="9 10" key="1">
    <citation type="journal article" date="2020" name="Biotechnol. Biofuels">
        <title>New insights from the biogas microbiome by comprehensive genome-resolved metagenomics of nearly 1600 species originating from multiple anaerobic digesters.</title>
        <authorList>
            <person name="Campanaro S."/>
            <person name="Treu L."/>
            <person name="Rodriguez-R L.M."/>
            <person name="Kovalovszki A."/>
            <person name="Ziels R.M."/>
            <person name="Maus I."/>
            <person name="Zhu X."/>
            <person name="Kougias P.G."/>
            <person name="Basile A."/>
            <person name="Luo G."/>
            <person name="Schluter A."/>
            <person name="Konstantinidis K.T."/>
            <person name="Angelidaki I."/>
        </authorList>
    </citation>
    <scope>NUCLEOTIDE SEQUENCE [LARGE SCALE GENOMIC DNA]</scope>
    <source>
        <strain evidence="9">AS04akNAM_66</strain>
    </source>
</reference>
<keyword evidence="5 7" id="KW-1133">Transmembrane helix</keyword>
<protein>
    <submittedName>
        <fullName evidence="9">Glycosyltransferase</fullName>
    </submittedName>
</protein>
<dbReference type="PANTHER" id="PTHR43867:SF2">
    <property type="entry name" value="CELLULOSE SYNTHASE CATALYTIC SUBUNIT A [UDP-FORMING]"/>
    <property type="match status" value="1"/>
</dbReference>
<gene>
    <name evidence="9" type="ORF">GXX48_24220</name>
</gene>
<feature type="non-terminal residue" evidence="9">
    <location>
        <position position="1"/>
    </location>
</feature>
<evidence type="ECO:0000313" key="9">
    <source>
        <dbReference type="EMBL" id="HHV70701.1"/>
    </source>
</evidence>
<feature type="transmembrane region" description="Helical" evidence="7">
    <location>
        <begin position="7"/>
        <end position="26"/>
    </location>
</feature>
<dbReference type="GO" id="GO:0005886">
    <property type="term" value="C:plasma membrane"/>
    <property type="evidence" value="ECO:0007669"/>
    <property type="project" value="TreeGrafter"/>
</dbReference>
<feature type="non-terminal residue" evidence="9">
    <location>
        <position position="568"/>
    </location>
</feature>
<evidence type="ECO:0000256" key="1">
    <source>
        <dbReference type="ARBA" id="ARBA00004141"/>
    </source>
</evidence>
<evidence type="ECO:0000256" key="2">
    <source>
        <dbReference type="ARBA" id="ARBA00022676"/>
    </source>
</evidence>
<dbReference type="Proteomes" id="UP000551563">
    <property type="component" value="Unassembled WGS sequence"/>
</dbReference>
<feature type="transmembrane region" description="Helical" evidence="7">
    <location>
        <begin position="338"/>
        <end position="360"/>
    </location>
</feature>
<dbReference type="InterPro" id="IPR001173">
    <property type="entry name" value="Glyco_trans_2-like"/>
</dbReference>
<dbReference type="EMBL" id="DUMN01000694">
    <property type="protein sequence ID" value="HHV70701.1"/>
    <property type="molecule type" value="Genomic_DNA"/>
</dbReference>
<feature type="transmembrane region" description="Helical" evidence="7">
    <location>
        <begin position="38"/>
        <end position="60"/>
    </location>
</feature>
<accession>A0A7V6U219</accession>
<feature type="domain" description="Glycosyltransferase 2-like" evidence="8">
    <location>
        <begin position="170"/>
        <end position="358"/>
    </location>
</feature>
<keyword evidence="3 9" id="KW-0808">Transferase</keyword>
<evidence type="ECO:0000259" key="8">
    <source>
        <dbReference type="Pfam" id="PF13632"/>
    </source>
</evidence>
<dbReference type="GO" id="GO:0016758">
    <property type="term" value="F:hexosyltransferase activity"/>
    <property type="evidence" value="ECO:0007669"/>
    <property type="project" value="TreeGrafter"/>
</dbReference>
<comment type="subcellular location">
    <subcellularLocation>
        <location evidence="1">Membrane</location>
        <topology evidence="1">Multi-pass membrane protein</topology>
    </subcellularLocation>
</comment>
<dbReference type="Gene3D" id="3.90.550.10">
    <property type="entry name" value="Spore Coat Polysaccharide Biosynthesis Protein SpsA, Chain A"/>
    <property type="match status" value="1"/>
</dbReference>
<keyword evidence="2" id="KW-0328">Glycosyltransferase</keyword>
<evidence type="ECO:0000256" key="5">
    <source>
        <dbReference type="ARBA" id="ARBA00022989"/>
    </source>
</evidence>
<sequence>TGWQRAEYLFGAGLWMAALLYFWSWWLEPANHIQLGGTVVVTAILMWVTLLPIYFIVLFFRATRPNGPLSLPKGSRIAMVVTKAPSEPFPVVAETLCAMLAQDVPHDTWLADEDPSPETIAWCKANGVFISTRKGRTDYHRQTWPRRTRCKEGNLAFFYDHYGYELYDFVVQLDADHVPEPGYLFQMLRPFADPAIGYVSAPSICDRNAAESWSARGRLYAEASMHGSLQAGYNNGLAPLCIGSHYAVRTAALREIGGLGPELAEDHSTTLMMNSYGWRGAHALDAIAHGDGPRTFADLVTQEFQWSRSLVMLLLQYSPRFVRTLPPRLKFQFLFSQFWYPLFSFFMALMFILPVAALVMGENFVGVTYPDFLSHFLPQAVILILLAYRWRASGTFRPYNAKVLSLEMTLFLFARWPWALAGTLAAVRDWATGSFVDFRVTPKGAADVDPLPLRVLAPYAFLAIASIMPVLLIPEASDESRGFYVFAIINALIYTVLLFVIVAQHAAENTVRYKTRIYRPALVASLAALVALPALASVERGREGIEALAWGTRSFSLFDDRFAVAGAG</sequence>
<dbReference type="PANTHER" id="PTHR43867">
    <property type="entry name" value="CELLULOSE SYNTHASE CATALYTIC SUBUNIT A [UDP-FORMING]"/>
    <property type="match status" value="1"/>
</dbReference>
<dbReference type="SUPFAM" id="SSF53448">
    <property type="entry name" value="Nucleotide-diphospho-sugar transferases"/>
    <property type="match status" value="1"/>
</dbReference>
<evidence type="ECO:0000313" key="10">
    <source>
        <dbReference type="Proteomes" id="UP000551563"/>
    </source>
</evidence>
<feature type="transmembrane region" description="Helical" evidence="7">
    <location>
        <begin position="451"/>
        <end position="471"/>
    </location>
</feature>